<dbReference type="Proteomes" id="UP000815325">
    <property type="component" value="Unassembled WGS sequence"/>
</dbReference>
<gene>
    <name evidence="1" type="ORF">DUNSADRAFT_14967</name>
</gene>
<evidence type="ECO:0000313" key="2">
    <source>
        <dbReference type="Proteomes" id="UP000815325"/>
    </source>
</evidence>
<protein>
    <recommendedName>
        <fullName evidence="3">Secreted protein</fullName>
    </recommendedName>
</protein>
<evidence type="ECO:0008006" key="3">
    <source>
        <dbReference type="Google" id="ProtNLM"/>
    </source>
</evidence>
<comment type="caution">
    <text evidence="1">The sequence shown here is derived from an EMBL/GenBank/DDBJ whole genome shotgun (WGS) entry which is preliminary data.</text>
</comment>
<name>A0ABQ7G6B1_DUNSA</name>
<dbReference type="EMBL" id="MU070074">
    <property type="protein sequence ID" value="KAF5830149.1"/>
    <property type="molecule type" value="Genomic_DNA"/>
</dbReference>
<keyword evidence="2" id="KW-1185">Reference proteome</keyword>
<proteinExistence type="predicted"/>
<reference evidence="1" key="1">
    <citation type="submission" date="2017-08" db="EMBL/GenBank/DDBJ databases">
        <authorList>
            <person name="Polle J.E."/>
            <person name="Barry K."/>
            <person name="Cushman J."/>
            <person name="Schmutz J."/>
            <person name="Tran D."/>
            <person name="Hathwaick L.T."/>
            <person name="Yim W.C."/>
            <person name="Jenkins J."/>
            <person name="Mckie-Krisberg Z.M."/>
            <person name="Prochnik S."/>
            <person name="Lindquist E."/>
            <person name="Dockter R.B."/>
            <person name="Adam C."/>
            <person name="Molina H."/>
            <person name="Bunkerborg J."/>
            <person name="Jin E."/>
            <person name="Buchheim M."/>
            <person name="Magnuson J."/>
        </authorList>
    </citation>
    <scope>NUCLEOTIDE SEQUENCE</scope>
    <source>
        <strain evidence="1">CCAP 19/18</strain>
    </source>
</reference>
<evidence type="ECO:0000313" key="1">
    <source>
        <dbReference type="EMBL" id="KAF5830149.1"/>
    </source>
</evidence>
<sequence length="87" mass="9193">MEVAKFAGACIAVSMAITGQQCGQPCLTSLHPQRCCGRTCVRAAECTHHGWCIRVGCCRVGVLTMLVCLCCLCNGGKGSRMTLRASI</sequence>
<accession>A0ABQ7G6B1</accession>
<organism evidence="1 2">
    <name type="scientific">Dunaliella salina</name>
    <name type="common">Green alga</name>
    <name type="synonym">Protococcus salinus</name>
    <dbReference type="NCBI Taxonomy" id="3046"/>
    <lineage>
        <taxon>Eukaryota</taxon>
        <taxon>Viridiplantae</taxon>
        <taxon>Chlorophyta</taxon>
        <taxon>core chlorophytes</taxon>
        <taxon>Chlorophyceae</taxon>
        <taxon>CS clade</taxon>
        <taxon>Chlamydomonadales</taxon>
        <taxon>Dunaliellaceae</taxon>
        <taxon>Dunaliella</taxon>
    </lineage>
</organism>